<dbReference type="InterPro" id="IPR050260">
    <property type="entry name" value="FAD-bd_OxRdtase"/>
</dbReference>
<dbReference type="InterPro" id="IPR016156">
    <property type="entry name" value="FAD/NAD-linked_Rdtase_dimer_sf"/>
</dbReference>
<dbReference type="GO" id="GO:0016491">
    <property type="term" value="F:oxidoreductase activity"/>
    <property type="evidence" value="ECO:0007669"/>
    <property type="project" value="InterPro"/>
</dbReference>
<comment type="cofactor">
    <cofactor evidence="1">
        <name>FAD</name>
        <dbReference type="ChEBI" id="CHEBI:57692"/>
    </cofactor>
</comment>
<proteinExistence type="predicted"/>
<evidence type="ECO:0000259" key="5">
    <source>
        <dbReference type="Pfam" id="PF18267"/>
    </source>
</evidence>
<dbReference type="PANTHER" id="PTHR43429">
    <property type="entry name" value="PYRIDINE NUCLEOTIDE-DISULFIDE OXIDOREDUCTASE DOMAIN-CONTAINING"/>
    <property type="match status" value="1"/>
</dbReference>
<feature type="domain" description="FAD/NAD(P)-binding" evidence="4">
    <location>
        <begin position="5"/>
        <end position="304"/>
    </location>
</feature>
<keyword evidence="3" id="KW-0274">FAD</keyword>
<dbReference type="Gene3D" id="3.50.50.60">
    <property type="entry name" value="FAD/NAD(P)-binding domain"/>
    <property type="match status" value="2"/>
</dbReference>
<evidence type="ECO:0000256" key="2">
    <source>
        <dbReference type="ARBA" id="ARBA00022630"/>
    </source>
</evidence>
<evidence type="ECO:0000259" key="4">
    <source>
        <dbReference type="Pfam" id="PF07992"/>
    </source>
</evidence>
<dbReference type="SUPFAM" id="SSF51905">
    <property type="entry name" value="FAD/NAD(P)-binding domain"/>
    <property type="match status" value="1"/>
</dbReference>
<dbReference type="AlphaFoldDB" id="A0A2M7S855"/>
<organism evidence="6 7">
    <name type="scientific">Candidatus Desantisbacteria bacterium CG_4_10_14_0_8_um_filter_48_22</name>
    <dbReference type="NCBI Taxonomy" id="1974543"/>
    <lineage>
        <taxon>Bacteria</taxon>
        <taxon>Candidatus Desantisiibacteriota</taxon>
    </lineage>
</organism>
<evidence type="ECO:0000256" key="3">
    <source>
        <dbReference type="ARBA" id="ARBA00022827"/>
    </source>
</evidence>
<dbReference type="InterPro" id="IPR036188">
    <property type="entry name" value="FAD/NAD-bd_sf"/>
</dbReference>
<feature type="domain" description="NADH-rubredoxin oxidoreductase C-terminal" evidence="5">
    <location>
        <begin position="327"/>
        <end position="392"/>
    </location>
</feature>
<accession>A0A2M7S855</accession>
<evidence type="ECO:0000256" key="1">
    <source>
        <dbReference type="ARBA" id="ARBA00001974"/>
    </source>
</evidence>
<dbReference type="InterPro" id="IPR041575">
    <property type="entry name" value="Rubredoxin_C"/>
</dbReference>
<dbReference type="Pfam" id="PF07992">
    <property type="entry name" value="Pyr_redox_2"/>
    <property type="match status" value="1"/>
</dbReference>
<comment type="caution">
    <text evidence="6">The sequence shown here is derived from an EMBL/GenBank/DDBJ whole genome shotgun (WGS) entry which is preliminary data.</text>
</comment>
<reference evidence="7" key="1">
    <citation type="submission" date="2017-09" db="EMBL/GenBank/DDBJ databases">
        <title>Depth-based differentiation of microbial function through sediment-hosted aquifers and enrichment of novel symbionts in the deep terrestrial subsurface.</title>
        <authorList>
            <person name="Probst A.J."/>
            <person name="Ladd B."/>
            <person name="Jarett J.K."/>
            <person name="Geller-Mcgrath D.E."/>
            <person name="Sieber C.M.K."/>
            <person name="Emerson J.B."/>
            <person name="Anantharaman K."/>
            <person name="Thomas B.C."/>
            <person name="Malmstrom R."/>
            <person name="Stieglmeier M."/>
            <person name="Klingl A."/>
            <person name="Woyke T."/>
            <person name="Ryan C.M."/>
            <person name="Banfield J.F."/>
        </authorList>
    </citation>
    <scope>NUCLEOTIDE SEQUENCE [LARGE SCALE GENOMIC DNA]</scope>
</reference>
<dbReference type="Gene3D" id="3.30.390.30">
    <property type="match status" value="1"/>
</dbReference>
<sequence>MKKTKYLIIGGSVAAINAAEAIRGADTEGTITIVSDEPCAAYSRPLISYFLGNKVTEDKMYYRDKKFFDENRIELITGIRAAGLDAKNRSVKLENGKTVKFERLLIATGGKPIIPQGVKKGRGVFTFLTWDDAKGIRSYIKKNSASGSAVIVGGGLIGLKAAEGLMELGIKISIVELADRILNATFDRNASGIMENALKKAGCAIMKNDTVKRIRYKGGNVNAVTLTNGKVLKADMVILAIGVVPNIDIVKNTPIKTDRGILTDEHMQTNIKDIYAAGDVAQVYDRILGKTRAIAIWPNASRQGRIAGLNMAGVERSYEGSFAMNSVELCGIPTISMGLTDTPDAGYQVLSELDKDSGSYRKIVLKDNFVVGAIFVGRIDRAGIFAGLIKDRIDTGDFARHFLSDDFGLIHLPKEYRKHLVTGPGIEI</sequence>
<keyword evidence="2" id="KW-0285">Flavoprotein</keyword>
<dbReference type="PRINTS" id="PR00368">
    <property type="entry name" value="FADPNR"/>
</dbReference>
<dbReference type="Proteomes" id="UP000229307">
    <property type="component" value="Unassembled WGS sequence"/>
</dbReference>
<dbReference type="PRINTS" id="PR00411">
    <property type="entry name" value="PNDRDTASEI"/>
</dbReference>
<dbReference type="EMBL" id="PFMR01000242">
    <property type="protein sequence ID" value="PIZ15687.1"/>
    <property type="molecule type" value="Genomic_DNA"/>
</dbReference>
<dbReference type="Pfam" id="PF18267">
    <property type="entry name" value="Rubredoxin_C"/>
    <property type="match status" value="1"/>
</dbReference>
<name>A0A2M7S855_9BACT</name>
<evidence type="ECO:0000313" key="7">
    <source>
        <dbReference type="Proteomes" id="UP000229307"/>
    </source>
</evidence>
<evidence type="ECO:0000313" key="6">
    <source>
        <dbReference type="EMBL" id="PIZ15687.1"/>
    </source>
</evidence>
<dbReference type="PANTHER" id="PTHR43429:SF3">
    <property type="entry name" value="NITRITE REDUCTASE [NAD(P)H]"/>
    <property type="match status" value="1"/>
</dbReference>
<protein>
    <submittedName>
        <fullName evidence="6">NAD(P)/FAD-dependent oxidoreductase</fullName>
    </submittedName>
</protein>
<dbReference type="InterPro" id="IPR023753">
    <property type="entry name" value="FAD/NAD-binding_dom"/>
</dbReference>
<gene>
    <name evidence="6" type="ORF">COY52_09145</name>
</gene>